<name>A0ABU7NN38_9ACTN</name>
<feature type="domain" description="ATP-grasp" evidence="2">
    <location>
        <begin position="128"/>
        <end position="309"/>
    </location>
</feature>
<dbReference type="PROSITE" id="PS50975">
    <property type="entry name" value="ATP_GRASP"/>
    <property type="match status" value="1"/>
</dbReference>
<evidence type="ECO:0000313" key="3">
    <source>
        <dbReference type="EMBL" id="MEE4420269.1"/>
    </source>
</evidence>
<accession>A0ABU7NN38</accession>
<dbReference type="Pfam" id="PF08443">
    <property type="entry name" value="RimK"/>
    <property type="match status" value="1"/>
</dbReference>
<dbReference type="EMBL" id="JAZBJP010000004">
    <property type="protein sequence ID" value="MEE4420269.1"/>
    <property type="molecule type" value="Genomic_DNA"/>
</dbReference>
<dbReference type="RefSeq" id="WP_330821655.1">
    <property type="nucleotide sequence ID" value="NZ_JAZBJP010000004.1"/>
</dbReference>
<dbReference type="Pfam" id="PF21068">
    <property type="entry name" value="ATPgraspMvdD"/>
    <property type="match status" value="1"/>
</dbReference>
<organism evidence="3 4">
    <name type="scientific">Streptomyces bugieae</name>
    <dbReference type="NCBI Taxonomy" id="3098223"/>
    <lineage>
        <taxon>Bacteria</taxon>
        <taxon>Bacillati</taxon>
        <taxon>Actinomycetota</taxon>
        <taxon>Actinomycetes</taxon>
        <taxon>Kitasatosporales</taxon>
        <taxon>Streptomycetaceae</taxon>
        <taxon>Streptomyces</taxon>
    </lineage>
</organism>
<gene>
    <name evidence="3" type="ORF">V2J85_12980</name>
</gene>
<dbReference type="InterPro" id="IPR011761">
    <property type="entry name" value="ATP-grasp"/>
</dbReference>
<reference evidence="3 4" key="1">
    <citation type="submission" date="2023-12" db="EMBL/GenBank/DDBJ databases">
        <title>30 novel species of actinomycetes from the DSMZ collection.</title>
        <authorList>
            <person name="Nouioui I."/>
        </authorList>
    </citation>
    <scope>NUCLEOTIDE SEQUENCE [LARGE SCALE GENOMIC DNA]</scope>
    <source>
        <strain evidence="3 4">DSM 41528</strain>
    </source>
</reference>
<evidence type="ECO:0000259" key="2">
    <source>
        <dbReference type="PROSITE" id="PS50975"/>
    </source>
</evidence>
<dbReference type="Gene3D" id="3.30.470.20">
    <property type="entry name" value="ATP-grasp fold, B domain"/>
    <property type="match status" value="1"/>
</dbReference>
<keyword evidence="4" id="KW-1185">Reference proteome</keyword>
<proteinExistence type="predicted"/>
<dbReference type="SUPFAM" id="SSF56059">
    <property type="entry name" value="Glutathione synthetase ATP-binding domain-like"/>
    <property type="match status" value="1"/>
</dbReference>
<evidence type="ECO:0000256" key="1">
    <source>
        <dbReference type="PROSITE-ProRule" id="PRU00409"/>
    </source>
</evidence>
<keyword evidence="1" id="KW-0067">ATP-binding</keyword>
<dbReference type="PANTHER" id="PTHR21621">
    <property type="entry name" value="RIBOSOMAL PROTEIN S6 MODIFICATION PROTEIN"/>
    <property type="match status" value="1"/>
</dbReference>
<evidence type="ECO:0000313" key="4">
    <source>
        <dbReference type="Proteomes" id="UP001307760"/>
    </source>
</evidence>
<dbReference type="PANTHER" id="PTHR21621:SF0">
    <property type="entry name" value="BETA-CITRYLGLUTAMATE SYNTHASE B-RELATED"/>
    <property type="match status" value="1"/>
</dbReference>
<sequence>MILVISYDEDHTLDVIGRLEAAGREVARFDLADFPAHGVINFDSSDGNQPVCTLTTPSAEASLAGCRVAWWRRVRPFTVDPTLRTARDQGFAASETSQALYGMLHALDCTWINPPSLDAVAHHKPYQWEVARRVGLVLPRTLVTNQPERARRFIEDVGVGRTVFKSFLAHAEAWRETRLVRPRDLAHLDAVRYAPVIFQEFVPGADLRVTVVGERVFAAEIDASATRYPVDMRTVVDEARVRPVTLPPALTDTLLRFLRRLGLVYGAVDLRRRPDGSYVFFEVNPAGQWLFVEHRTGLPISAEVAGLLARTDARGEAPDRARAVASRPLVGRTA</sequence>
<dbReference type="InterPro" id="IPR013651">
    <property type="entry name" value="ATP-grasp_RimK-type"/>
</dbReference>
<dbReference type="Proteomes" id="UP001307760">
    <property type="component" value="Unassembled WGS sequence"/>
</dbReference>
<keyword evidence="1" id="KW-0547">Nucleotide-binding</keyword>
<protein>
    <recommendedName>
        <fullName evidence="2">ATP-grasp domain-containing protein</fullName>
    </recommendedName>
</protein>
<dbReference type="InterPro" id="IPR048936">
    <property type="entry name" value="MvdD-like_ATPgrasp"/>
</dbReference>
<comment type="caution">
    <text evidence="3">The sequence shown here is derived from an EMBL/GenBank/DDBJ whole genome shotgun (WGS) entry which is preliminary data.</text>
</comment>